<dbReference type="PATRIC" id="fig|1543721.4.peg.1475"/>
<evidence type="ECO:0000313" key="3">
    <source>
        <dbReference type="Proteomes" id="UP000034410"/>
    </source>
</evidence>
<organism evidence="2 3">
    <name type="scientific">Sedimenticola thiotaurini</name>
    <dbReference type="NCBI Taxonomy" id="1543721"/>
    <lineage>
        <taxon>Bacteria</taxon>
        <taxon>Pseudomonadati</taxon>
        <taxon>Pseudomonadota</taxon>
        <taxon>Gammaproteobacteria</taxon>
        <taxon>Chromatiales</taxon>
        <taxon>Sedimenticolaceae</taxon>
        <taxon>Sedimenticola</taxon>
    </lineage>
</organism>
<dbReference type="AlphaFoldDB" id="A0A0F7JX21"/>
<dbReference type="InterPro" id="IPR007214">
    <property type="entry name" value="YbaK/aa-tRNA-synth-assoc-dom"/>
</dbReference>
<reference evidence="2 3" key="1">
    <citation type="journal article" date="2015" name="Genome Announc.">
        <title>Complete Genome Sequence of Sedimenticola thiotaurini Strain SIP-G1, a Polyphosphate- and Polyhydroxyalkanoate-Accumulating Sulfur-Oxidizing Gammaproteobacterium Isolated from Salt Marsh Sediments.</title>
        <authorList>
            <person name="Flood B.E."/>
            <person name="Jones D.S."/>
            <person name="Bailey J.V."/>
        </authorList>
    </citation>
    <scope>NUCLEOTIDE SEQUENCE [LARGE SCALE GENOMIC DNA]</scope>
    <source>
        <strain evidence="2 3">SIP-G1</strain>
    </source>
</reference>
<proteinExistence type="predicted"/>
<evidence type="ECO:0000313" key="2">
    <source>
        <dbReference type="EMBL" id="AKH20162.1"/>
    </source>
</evidence>
<dbReference type="PANTHER" id="PTHR30411:SF9">
    <property type="entry name" value="MULTIFUNCTIONAL SER_THR-TRNA DEACYLASE PROXP-Y"/>
    <property type="match status" value="1"/>
</dbReference>
<dbReference type="GO" id="GO:0002161">
    <property type="term" value="F:aminoacyl-tRNA deacylase activity"/>
    <property type="evidence" value="ECO:0007669"/>
    <property type="project" value="InterPro"/>
</dbReference>
<gene>
    <name evidence="2" type="ORF">AAY24_07110</name>
</gene>
<dbReference type="EMBL" id="CP011412">
    <property type="protein sequence ID" value="AKH20162.1"/>
    <property type="molecule type" value="Genomic_DNA"/>
</dbReference>
<dbReference type="SUPFAM" id="SSF55826">
    <property type="entry name" value="YbaK/ProRS associated domain"/>
    <property type="match status" value="1"/>
</dbReference>
<dbReference type="Proteomes" id="UP000034410">
    <property type="component" value="Chromosome"/>
</dbReference>
<dbReference type="CDD" id="cd04332">
    <property type="entry name" value="YbaK_like"/>
    <property type="match status" value="1"/>
</dbReference>
<evidence type="ECO:0000259" key="1">
    <source>
        <dbReference type="Pfam" id="PF04073"/>
    </source>
</evidence>
<dbReference type="Gene3D" id="3.90.960.10">
    <property type="entry name" value="YbaK/aminoacyl-tRNA synthetase-associated domain"/>
    <property type="match status" value="1"/>
</dbReference>
<protein>
    <recommendedName>
        <fullName evidence="1">YbaK/aminoacyl-tRNA synthetase-associated domain-containing protein</fullName>
    </recommendedName>
</protein>
<dbReference type="Pfam" id="PF04073">
    <property type="entry name" value="tRNA_edit"/>
    <property type="match status" value="1"/>
</dbReference>
<dbReference type="PANTHER" id="PTHR30411">
    <property type="entry name" value="CYTOPLASMIC PROTEIN"/>
    <property type="match status" value="1"/>
</dbReference>
<name>A0A0F7JX21_9GAMM</name>
<dbReference type="InterPro" id="IPR036754">
    <property type="entry name" value="YbaK/aa-tRNA-synt-asso_dom_sf"/>
</dbReference>
<keyword evidence="3" id="KW-1185">Reference proteome</keyword>
<sequence>MGIAITLKEYLTDHGSSYQVIEHIRTNSALETSEVAHVPGDRLAKSVLLGDEDRYLLAVIPATHRLDLEKLSDLARHRLQLITESEMAGAFSDCEIGAMPALGEAYGIDTWVDPALLEQPEVYFEGGDHQALIKMSGEDFRNLLKDSQQIPISRHI</sequence>
<accession>A0A0F7JX21</accession>
<dbReference type="RefSeq" id="WP_046859098.1">
    <property type="nucleotide sequence ID" value="NZ_CP011412.1"/>
</dbReference>
<feature type="domain" description="YbaK/aminoacyl-tRNA synthetase-associated" evidence="1">
    <location>
        <begin position="28"/>
        <end position="142"/>
    </location>
</feature>
<dbReference type="OrthoDB" id="9786549at2"/>
<dbReference type="KEGG" id="seds:AAY24_07110"/>